<keyword evidence="3" id="KW-0256">Endoplasmic reticulum</keyword>
<dbReference type="PANTHER" id="PTHR45679:SF6">
    <property type="entry name" value="ER DEGRADATION-ENHANCING ALPHA-MANNOSIDASE-LIKE PROTEIN 2"/>
    <property type="match status" value="1"/>
</dbReference>
<gene>
    <name evidence="6" type="ORF">L3X38_026444</name>
</gene>
<reference evidence="6 7" key="1">
    <citation type="journal article" date="2022" name="G3 (Bethesda)">
        <title>Whole-genome sequence and methylome profiling of the almond [Prunus dulcis (Mill.) D.A. Webb] cultivar 'Nonpareil'.</title>
        <authorList>
            <person name="D'Amico-Willman K.M."/>
            <person name="Ouma W.Z."/>
            <person name="Meulia T."/>
            <person name="Sideli G.M."/>
            <person name="Gradziel T.M."/>
            <person name="Fresnedo-Ramirez J."/>
        </authorList>
    </citation>
    <scope>NUCLEOTIDE SEQUENCE [LARGE SCALE GENOMIC DNA]</scope>
    <source>
        <strain evidence="6">Clone GOH B32 T37-40</strain>
    </source>
</reference>
<dbReference type="InterPro" id="IPR001382">
    <property type="entry name" value="Glyco_hydro_47"/>
</dbReference>
<evidence type="ECO:0000256" key="2">
    <source>
        <dbReference type="ARBA" id="ARBA00007658"/>
    </source>
</evidence>
<name>A0AAD4VL84_PRUDU</name>
<dbReference type="Gene3D" id="1.50.10.10">
    <property type="match status" value="1"/>
</dbReference>
<keyword evidence="7" id="KW-1185">Reference proteome</keyword>
<dbReference type="GO" id="GO:0004571">
    <property type="term" value="F:mannosyl-oligosaccharide 1,2-alpha-mannosidase activity"/>
    <property type="evidence" value="ECO:0007669"/>
    <property type="project" value="InterPro"/>
</dbReference>
<dbReference type="Pfam" id="PF01532">
    <property type="entry name" value="Glyco_hydro_47"/>
    <property type="match status" value="1"/>
</dbReference>
<evidence type="ECO:0000256" key="4">
    <source>
        <dbReference type="ARBA" id="ARBA00023180"/>
    </source>
</evidence>
<dbReference type="Proteomes" id="UP001054821">
    <property type="component" value="Chromosome 5"/>
</dbReference>
<dbReference type="InterPro" id="IPR036026">
    <property type="entry name" value="Seven-hairpin_glycosidases"/>
</dbReference>
<sequence>MGNNTEFQSAVVWLSENLTLVDARVNLVECNIRVLGGLVSGHLLATDSTDRLGEGGFVCKKDIRLPINAKFRGSYGVMENETTETSTSGCGIQLRLAFFLKRGSSGECFILLILLCGNISDMVQEHIHHPQQTSRTKVALTFMNGSPSSQQISPSSQSPFRKASSS</sequence>
<evidence type="ECO:0000313" key="6">
    <source>
        <dbReference type="EMBL" id="KAI5327048.1"/>
    </source>
</evidence>
<dbReference type="GO" id="GO:1904380">
    <property type="term" value="P:endoplasmic reticulum mannose trimming"/>
    <property type="evidence" value="ECO:0007669"/>
    <property type="project" value="InterPro"/>
</dbReference>
<protein>
    <submittedName>
        <fullName evidence="6">Uncharacterized protein</fullName>
    </submittedName>
</protein>
<dbReference type="PANTHER" id="PTHR45679">
    <property type="entry name" value="ER DEGRADATION-ENHANCING ALPHA-MANNOSIDASE-LIKE PROTEIN 2"/>
    <property type="match status" value="1"/>
</dbReference>
<dbReference type="AlphaFoldDB" id="A0AAD4VL84"/>
<comment type="subcellular location">
    <subcellularLocation>
        <location evidence="1">Endoplasmic reticulum</location>
    </subcellularLocation>
</comment>
<evidence type="ECO:0000256" key="3">
    <source>
        <dbReference type="ARBA" id="ARBA00022824"/>
    </source>
</evidence>
<evidence type="ECO:0000256" key="1">
    <source>
        <dbReference type="ARBA" id="ARBA00004240"/>
    </source>
</evidence>
<organism evidence="6 7">
    <name type="scientific">Prunus dulcis</name>
    <name type="common">Almond</name>
    <name type="synonym">Amygdalus dulcis</name>
    <dbReference type="NCBI Taxonomy" id="3755"/>
    <lineage>
        <taxon>Eukaryota</taxon>
        <taxon>Viridiplantae</taxon>
        <taxon>Streptophyta</taxon>
        <taxon>Embryophyta</taxon>
        <taxon>Tracheophyta</taxon>
        <taxon>Spermatophyta</taxon>
        <taxon>Magnoliopsida</taxon>
        <taxon>eudicotyledons</taxon>
        <taxon>Gunneridae</taxon>
        <taxon>Pentapetalae</taxon>
        <taxon>rosids</taxon>
        <taxon>fabids</taxon>
        <taxon>Rosales</taxon>
        <taxon>Rosaceae</taxon>
        <taxon>Amygdaloideae</taxon>
        <taxon>Amygdaleae</taxon>
        <taxon>Prunus</taxon>
    </lineage>
</organism>
<dbReference type="GO" id="GO:0016020">
    <property type="term" value="C:membrane"/>
    <property type="evidence" value="ECO:0007669"/>
    <property type="project" value="InterPro"/>
</dbReference>
<feature type="region of interest" description="Disordered" evidence="5">
    <location>
        <begin position="145"/>
        <end position="166"/>
    </location>
</feature>
<evidence type="ECO:0000313" key="7">
    <source>
        <dbReference type="Proteomes" id="UP001054821"/>
    </source>
</evidence>
<dbReference type="InterPro" id="IPR012341">
    <property type="entry name" value="6hp_glycosidase-like_sf"/>
</dbReference>
<proteinExistence type="inferred from homology"/>
<dbReference type="GO" id="GO:0005975">
    <property type="term" value="P:carbohydrate metabolic process"/>
    <property type="evidence" value="ECO:0007669"/>
    <property type="project" value="InterPro"/>
</dbReference>
<keyword evidence="4" id="KW-0325">Glycoprotein</keyword>
<dbReference type="SUPFAM" id="SSF48225">
    <property type="entry name" value="Seven-hairpin glycosidases"/>
    <property type="match status" value="1"/>
</dbReference>
<dbReference type="EMBL" id="JAJFAZ020000005">
    <property type="protein sequence ID" value="KAI5327048.1"/>
    <property type="molecule type" value="Genomic_DNA"/>
</dbReference>
<dbReference type="GO" id="GO:0044322">
    <property type="term" value="C:endoplasmic reticulum quality control compartment"/>
    <property type="evidence" value="ECO:0007669"/>
    <property type="project" value="GOC"/>
</dbReference>
<accession>A0AAD4VL84</accession>
<evidence type="ECO:0000256" key="5">
    <source>
        <dbReference type="SAM" id="MobiDB-lite"/>
    </source>
</evidence>
<feature type="compositionally biased region" description="Low complexity" evidence="5">
    <location>
        <begin position="146"/>
        <end position="159"/>
    </location>
</feature>
<comment type="similarity">
    <text evidence="2">Belongs to the glycosyl hydrolase 47 family.</text>
</comment>
<comment type="caution">
    <text evidence="6">The sequence shown here is derived from an EMBL/GenBank/DDBJ whole genome shotgun (WGS) entry which is preliminary data.</text>
</comment>
<dbReference type="InterPro" id="IPR044674">
    <property type="entry name" value="EDEM1/2/3"/>
</dbReference>
<dbReference type="GO" id="GO:0005509">
    <property type="term" value="F:calcium ion binding"/>
    <property type="evidence" value="ECO:0007669"/>
    <property type="project" value="InterPro"/>
</dbReference>